<keyword evidence="2" id="KW-0012">Acyltransferase</keyword>
<dbReference type="PROSITE" id="PS51186">
    <property type="entry name" value="GNAT"/>
    <property type="match status" value="1"/>
</dbReference>
<organism evidence="4 5">
    <name type="scientific">Campylobacter lari</name>
    <dbReference type="NCBI Taxonomy" id="201"/>
    <lineage>
        <taxon>Bacteria</taxon>
        <taxon>Pseudomonadati</taxon>
        <taxon>Campylobacterota</taxon>
        <taxon>Epsilonproteobacteria</taxon>
        <taxon>Campylobacterales</taxon>
        <taxon>Campylobacteraceae</taxon>
        <taxon>Campylobacter</taxon>
    </lineage>
</organism>
<evidence type="ECO:0000259" key="3">
    <source>
        <dbReference type="PROSITE" id="PS51186"/>
    </source>
</evidence>
<evidence type="ECO:0000256" key="1">
    <source>
        <dbReference type="ARBA" id="ARBA00022679"/>
    </source>
</evidence>
<dbReference type="AlphaFoldDB" id="A0A698FSM4"/>
<dbReference type="InterPro" id="IPR016181">
    <property type="entry name" value="Acyl_CoA_acyltransferase"/>
</dbReference>
<evidence type="ECO:0000256" key="2">
    <source>
        <dbReference type="ARBA" id="ARBA00023315"/>
    </source>
</evidence>
<dbReference type="PANTHER" id="PTHR43800:SF1">
    <property type="entry name" value="PEPTIDYL-LYSINE N-ACETYLTRANSFERASE YJAB"/>
    <property type="match status" value="1"/>
</dbReference>
<dbReference type="Pfam" id="PF13673">
    <property type="entry name" value="Acetyltransf_10"/>
    <property type="match status" value="1"/>
</dbReference>
<dbReference type="Proteomes" id="UP000440714">
    <property type="component" value="Unassembled WGS sequence"/>
</dbReference>
<dbReference type="EMBL" id="AAKYAN010000006">
    <property type="protein sequence ID" value="ECW8954593.1"/>
    <property type="molecule type" value="Genomic_DNA"/>
</dbReference>
<dbReference type="PANTHER" id="PTHR43800">
    <property type="entry name" value="PEPTIDYL-LYSINE N-ACETYLTRANSFERASE YJAB"/>
    <property type="match status" value="1"/>
</dbReference>
<dbReference type="Gene3D" id="3.40.630.30">
    <property type="match status" value="1"/>
</dbReference>
<accession>A0A698FSM4</accession>
<dbReference type="GO" id="GO:0016747">
    <property type="term" value="F:acyltransferase activity, transferring groups other than amino-acyl groups"/>
    <property type="evidence" value="ECO:0007669"/>
    <property type="project" value="InterPro"/>
</dbReference>
<evidence type="ECO:0000313" key="5">
    <source>
        <dbReference type="Proteomes" id="UP000440714"/>
    </source>
</evidence>
<dbReference type="InterPro" id="IPR000182">
    <property type="entry name" value="GNAT_dom"/>
</dbReference>
<comment type="caution">
    <text evidence="4">The sequence shown here is derived from an EMBL/GenBank/DDBJ whole genome shotgun (WGS) entry which is preliminary data.</text>
</comment>
<name>A0A698FSM4_CAMLA</name>
<gene>
    <name evidence="4" type="ORF">F5R70_03940</name>
</gene>
<protein>
    <submittedName>
        <fullName evidence="4">GNAT family N-acetyltransferase</fullName>
    </submittedName>
</protein>
<keyword evidence="1 4" id="KW-0808">Transferase</keyword>
<dbReference type="CDD" id="cd04301">
    <property type="entry name" value="NAT_SF"/>
    <property type="match status" value="1"/>
</dbReference>
<reference evidence="4 5" key="1">
    <citation type="submission" date="2019-09" db="EMBL/GenBank/DDBJ databases">
        <authorList>
            <consortium name="PulseNet: The National Subtyping Network for Foodborne Disease Surveillance"/>
            <person name="Tarr C.L."/>
            <person name="Trees E."/>
            <person name="Katz L.S."/>
            <person name="Carleton-Romer H.A."/>
            <person name="Stroika S."/>
            <person name="Kucerova Z."/>
            <person name="Roache K.F."/>
            <person name="Sabol A.L."/>
            <person name="Besser J."/>
            <person name="Gerner-Smidt P."/>
        </authorList>
    </citation>
    <scope>NUCLEOTIDE SEQUENCE [LARGE SCALE GENOMIC DNA]</scope>
    <source>
        <strain evidence="4 5">PNUSAC011760</strain>
    </source>
</reference>
<evidence type="ECO:0000313" key="4">
    <source>
        <dbReference type="EMBL" id="ECW8954593.1"/>
    </source>
</evidence>
<sequence length="149" mass="18051">MFKNNYIKIKYFKKITDNIKDKLIDIWEDSVKYSHDFLSDFDREKIKNDLLNSQVFFSLNYLICYDKDEMIGFLAFVDDKIEMLFLRSKYFNKGIGTALISKAVNNYHLKYVEVNKDNYKAYKFYQKNGFLQESEYKDEYGFIVLKMKF</sequence>
<dbReference type="SUPFAM" id="SSF55729">
    <property type="entry name" value="Acyl-CoA N-acyltransferases (Nat)"/>
    <property type="match status" value="1"/>
</dbReference>
<proteinExistence type="predicted"/>
<feature type="domain" description="N-acetyltransferase" evidence="3">
    <location>
        <begin position="7"/>
        <end position="149"/>
    </location>
</feature>